<feature type="region of interest" description="Disordered" evidence="1">
    <location>
        <begin position="147"/>
        <end position="209"/>
    </location>
</feature>
<feature type="compositionally biased region" description="Low complexity" evidence="1">
    <location>
        <begin position="195"/>
        <end position="207"/>
    </location>
</feature>
<sequence>METILAQFVTWNNVINDYAVNVQNLLAPVLGAMVAEVAIHRNVDAVQLDLVTPFNKQRAAPQHHILVDWIKNQELREADAALAQARLGLMDFLATQADAAAMAGRAVGARTSGSNTSVVDVPRLARLETPGSATLALLTEALLPGRSQELERSGSGRGDAASAASPTARSDGGDAAGPQPGSDGQPFGPVRPPGTAESASTDASDAPEAPPTLIRHLQHFNGCVAALQHHLGPNFGVYFHVTPAACAVKGRCAYVRLMRHQYPGKLAASVVLGNAGETKALLKPHRTVRFGRSPSANGLATDGPEQAVASSSSRAPSRGQSHGALRSSLRTGAATASGEHSAPPPGSAASLLGEDNVTPVTLIDVIYSGITDAILRAERSVAVVGNDLARLFDKYEPPISLVEEPKHCRKLKTLPVAREYVEANRKIQQLNAVLFKLAKAVAKTAWIYSTPLSMPDGSLGDVAQMVCEAIRRVADTTWTMCKRHLESVHVVTLLTHHEPFTITPRLINDETTFRFELDVVVDQSLLMNKTFPDCLPPMIRAVWDSLLALAAVVQESRSSLAPLRPQYQRLHEEVREFYTLAPDAAKARKLSITEAATVARVITNNLAIIYEAEQVFEAYDRNVQRIVDAYSRARTEIKADLQLKLAELTTHLPRSIVKPSFSPEMLALMRSSVNPTELAASMTLALTAKNMDHTSLTVMSDTLAAGAMAAQAQAQAQQQQALQMQHMQQAAAAAAAYSMYSMQAQGMQVPAGTLPTTTGGTAAAQNHVSQAPKPPADAPELIAHGTSADYAAQLAMAQAYGYAYNNPYAAYAAYGTGTLGSISMGTATQKSLSPNPLTGAASDGTNPANAASASAGGASATPVAGMVGAYQSAGYDANTIAMLAQMGYGGFAVGAHQQALLQQQQQQQQAALAAQSALSQPGGGRSS</sequence>
<keyword evidence="3" id="KW-1185">Reference proteome</keyword>
<gene>
    <name evidence="2" type="ORF">VOLCADRAFT_98499</name>
</gene>
<dbReference type="RefSeq" id="XP_002957451.1">
    <property type="nucleotide sequence ID" value="XM_002957405.1"/>
</dbReference>
<feature type="region of interest" description="Disordered" evidence="1">
    <location>
        <begin position="834"/>
        <end position="857"/>
    </location>
</feature>
<dbReference type="GO" id="GO:0043565">
    <property type="term" value="F:sequence-specific DNA binding"/>
    <property type="evidence" value="ECO:0007669"/>
    <property type="project" value="TreeGrafter"/>
</dbReference>
<dbReference type="GO" id="GO:0010468">
    <property type="term" value="P:regulation of gene expression"/>
    <property type="evidence" value="ECO:0007669"/>
    <property type="project" value="TreeGrafter"/>
</dbReference>
<dbReference type="Proteomes" id="UP000001058">
    <property type="component" value="Unassembled WGS sequence"/>
</dbReference>
<dbReference type="OrthoDB" id="537377at2759"/>
<dbReference type="GeneID" id="9626901"/>
<protein>
    <submittedName>
        <fullName evidence="2">Uncharacterized protein</fullName>
    </submittedName>
</protein>
<dbReference type="PANTHER" id="PTHR14312">
    <property type="entry name" value="CREB/ATF BZIP TRANSCRIPTION FACTOR"/>
    <property type="match status" value="1"/>
</dbReference>
<dbReference type="InParanoid" id="D8UFI0"/>
<reference evidence="2 3" key="1">
    <citation type="journal article" date="2010" name="Science">
        <title>Genomic analysis of organismal complexity in the multicellular green alga Volvox carteri.</title>
        <authorList>
            <person name="Prochnik S.E."/>
            <person name="Umen J."/>
            <person name="Nedelcu A.M."/>
            <person name="Hallmann A."/>
            <person name="Miller S.M."/>
            <person name="Nishii I."/>
            <person name="Ferris P."/>
            <person name="Kuo A."/>
            <person name="Mitros T."/>
            <person name="Fritz-Laylin L.K."/>
            <person name="Hellsten U."/>
            <person name="Chapman J."/>
            <person name="Simakov O."/>
            <person name="Rensing S.A."/>
            <person name="Terry A."/>
            <person name="Pangilinan J."/>
            <person name="Kapitonov V."/>
            <person name="Jurka J."/>
            <person name="Salamov A."/>
            <person name="Shapiro H."/>
            <person name="Schmutz J."/>
            <person name="Grimwood J."/>
            <person name="Lindquist E."/>
            <person name="Lucas S."/>
            <person name="Grigoriev I.V."/>
            <person name="Schmitt R."/>
            <person name="Kirk D."/>
            <person name="Rokhsar D.S."/>
        </authorList>
    </citation>
    <scope>NUCLEOTIDE SEQUENCE [LARGE SCALE GENOMIC DNA]</scope>
    <source>
        <strain evidence="3">f. Nagariensis / Eve</strain>
    </source>
</reference>
<dbReference type="AlphaFoldDB" id="D8UFI0"/>
<evidence type="ECO:0000313" key="2">
    <source>
        <dbReference type="EMBL" id="EFJ41506.1"/>
    </source>
</evidence>
<feature type="compositionally biased region" description="Low complexity" evidence="1">
    <location>
        <begin position="309"/>
        <end position="318"/>
    </location>
</feature>
<organism evidence="3">
    <name type="scientific">Volvox carteri f. nagariensis</name>
    <dbReference type="NCBI Taxonomy" id="3068"/>
    <lineage>
        <taxon>Eukaryota</taxon>
        <taxon>Viridiplantae</taxon>
        <taxon>Chlorophyta</taxon>
        <taxon>core chlorophytes</taxon>
        <taxon>Chlorophyceae</taxon>
        <taxon>CS clade</taxon>
        <taxon>Chlamydomonadales</taxon>
        <taxon>Volvocaceae</taxon>
        <taxon>Volvox</taxon>
    </lineage>
</organism>
<proteinExistence type="predicted"/>
<dbReference type="EMBL" id="GL378394">
    <property type="protein sequence ID" value="EFJ41506.1"/>
    <property type="molecule type" value="Genomic_DNA"/>
</dbReference>
<feature type="region of interest" description="Disordered" evidence="1">
    <location>
        <begin position="290"/>
        <end position="351"/>
    </location>
</feature>
<dbReference type="PANTHER" id="PTHR14312:SF1">
    <property type="entry name" value="BASIC-LEUCINE ZIPPER TRANSCRIPTION FACTOR A"/>
    <property type="match status" value="1"/>
</dbReference>
<evidence type="ECO:0000313" key="3">
    <source>
        <dbReference type="Proteomes" id="UP000001058"/>
    </source>
</evidence>
<accession>D8UFI0</accession>
<dbReference type="GO" id="GO:0005634">
    <property type="term" value="C:nucleus"/>
    <property type="evidence" value="ECO:0007669"/>
    <property type="project" value="TreeGrafter"/>
</dbReference>
<feature type="compositionally biased region" description="Low complexity" evidence="1">
    <location>
        <begin position="844"/>
        <end position="857"/>
    </location>
</feature>
<dbReference type="KEGG" id="vcn:VOLCADRAFT_98499"/>
<evidence type="ECO:0000256" key="1">
    <source>
        <dbReference type="SAM" id="MobiDB-lite"/>
    </source>
</evidence>
<name>D8UFI0_VOLCA</name>